<dbReference type="Pfam" id="PF01453">
    <property type="entry name" value="B_lectin"/>
    <property type="match status" value="2"/>
</dbReference>
<feature type="transmembrane region" description="Helical" evidence="16">
    <location>
        <begin position="804"/>
        <end position="822"/>
    </location>
</feature>
<dbReference type="FunFam" id="3.30.200.20:FF:000250">
    <property type="entry name" value="Serine/threonine-protein kinase"/>
    <property type="match status" value="1"/>
</dbReference>
<evidence type="ECO:0000259" key="20">
    <source>
        <dbReference type="PROSITE" id="PS50948"/>
    </source>
</evidence>
<dbReference type="InterPro" id="IPR008271">
    <property type="entry name" value="Ser/Thr_kinase_AS"/>
</dbReference>
<feature type="signal peptide" evidence="17">
    <location>
        <begin position="1"/>
        <end position="20"/>
    </location>
</feature>
<keyword evidence="10 16" id="KW-0472">Membrane</keyword>
<dbReference type="PANTHER" id="PTHR47974">
    <property type="entry name" value="OS07G0415500 PROTEIN"/>
    <property type="match status" value="1"/>
</dbReference>
<dbReference type="Pfam" id="PF00069">
    <property type="entry name" value="Pkinase"/>
    <property type="match status" value="2"/>
</dbReference>
<evidence type="ECO:0000256" key="13">
    <source>
        <dbReference type="ARBA" id="ARBA00047899"/>
    </source>
</evidence>
<feature type="domain" description="Apple" evidence="20">
    <location>
        <begin position="1151"/>
        <end position="1239"/>
    </location>
</feature>
<evidence type="ECO:0000259" key="18">
    <source>
        <dbReference type="PROSITE" id="PS50011"/>
    </source>
</evidence>
<evidence type="ECO:0000256" key="7">
    <source>
        <dbReference type="ARBA" id="ARBA00022777"/>
    </source>
</evidence>
<proteinExistence type="predicted"/>
<keyword evidence="22" id="KW-1185">Reference proteome</keyword>
<feature type="domain" description="Bulb-type lectin" evidence="19">
    <location>
        <begin position="834"/>
        <end position="960"/>
    </location>
</feature>
<dbReference type="GO" id="GO:0051707">
    <property type="term" value="P:response to other organism"/>
    <property type="evidence" value="ECO:0007669"/>
    <property type="project" value="UniProtKB-ARBA"/>
</dbReference>
<dbReference type="InterPro" id="IPR036426">
    <property type="entry name" value="Bulb-type_lectin_dom_sf"/>
</dbReference>
<dbReference type="PROSITE" id="PS50011">
    <property type="entry name" value="PROTEIN_KINASE_DOM"/>
    <property type="match status" value="2"/>
</dbReference>
<dbReference type="Gene3D" id="2.90.10.10">
    <property type="entry name" value="Bulb-type lectin domain"/>
    <property type="match status" value="2"/>
</dbReference>
<feature type="transmembrane region" description="Helical" evidence="16">
    <location>
        <begin position="446"/>
        <end position="467"/>
    </location>
</feature>
<evidence type="ECO:0000256" key="9">
    <source>
        <dbReference type="ARBA" id="ARBA00022989"/>
    </source>
</evidence>
<dbReference type="FunFam" id="1.10.510.10:FF:001424">
    <property type="entry name" value="Protein kinase superfamily protein"/>
    <property type="match status" value="1"/>
</dbReference>
<dbReference type="InterPro" id="IPR000719">
    <property type="entry name" value="Prot_kinase_dom"/>
</dbReference>
<dbReference type="FunFam" id="1.10.510.10:FF:000227">
    <property type="entry name" value="Serine/threonine-protein kinase"/>
    <property type="match status" value="1"/>
</dbReference>
<keyword evidence="3" id="KW-0808">Transferase</keyword>
<evidence type="ECO:0000256" key="16">
    <source>
        <dbReference type="SAM" id="Phobius"/>
    </source>
</evidence>
<evidence type="ECO:0000313" key="22">
    <source>
        <dbReference type="Proteomes" id="UP000006591"/>
    </source>
</evidence>
<evidence type="ECO:0000256" key="4">
    <source>
        <dbReference type="ARBA" id="ARBA00022692"/>
    </source>
</evidence>
<dbReference type="FunFam" id="3.30.200.20:FF:000178">
    <property type="entry name" value="serine/threonine-protein kinase PBS1-like"/>
    <property type="match status" value="1"/>
</dbReference>
<evidence type="ECO:0000256" key="5">
    <source>
        <dbReference type="ARBA" id="ARBA00022729"/>
    </source>
</evidence>
<comment type="catalytic activity">
    <reaction evidence="13">
        <text>L-threonyl-[protein] + ATP = O-phospho-L-threonyl-[protein] + ADP + H(+)</text>
        <dbReference type="Rhea" id="RHEA:46608"/>
        <dbReference type="Rhea" id="RHEA-COMP:11060"/>
        <dbReference type="Rhea" id="RHEA-COMP:11605"/>
        <dbReference type="ChEBI" id="CHEBI:15378"/>
        <dbReference type="ChEBI" id="CHEBI:30013"/>
        <dbReference type="ChEBI" id="CHEBI:30616"/>
        <dbReference type="ChEBI" id="CHEBI:61977"/>
        <dbReference type="ChEBI" id="CHEBI:456216"/>
        <dbReference type="EC" id="2.7.11.1"/>
    </reaction>
</comment>
<dbReference type="eggNOG" id="ENOG502QUMK">
    <property type="taxonomic scope" value="Eukaryota"/>
</dbReference>
<sequence length="1592" mass="176759">MALPITVLFLLFTLHIPASCKVTDTISAGETLAGNDRLVSSNGKFALGFFPTSSKSSHNASNWYLGIWFNQVPKLTPAWVANGDEPVTGPTSPEATISGDGNLVILDQATKSIFWSTQADITANTTMVKLLDNGNLVLQNTSNSSVVLWQSFDYPTNTHLAGAKLGRNKVTGLNRRLVSRKNSVDPASGMYSYELTDNNGSARFILAALNSSIPYWSSGEWNGHYFGSIPEMTGQRLIDFTFVNNDEEVYFTYTLLDNATIMRFMLDISGQTKIFLWVEHVQDWVPTYTNPKQCDVYGICGAFTVCEESKLPICKCMKGFSVRSPNDWELDDRTGGCVRNTPLDCGINRNTSMQDRFHPMPCVGLPSNGQIIEDVTSAGGCAQVCLSNCTCTAYYYGNTGCSVWNDELINVKQLQCGDIANTDGAILYLRLAAKEVQSIKSSGRSIFIGVAVTASVASFALALFLIAKIPRNKSWLLGHRRKNFHSGSGVIAFRYADLQHATKNFSDKLGAGGFGSVFKGLLNESTVIAVKRLDGARQGEKQFRAEVGSIGIIQHINLVKLIGFCCEGDRRLLVYEHMPNLSLDTHLFHNDATVLKWSIRYQIALGVARGLAYLHDSCQDCIIHCDIKPENILLDASFVPKIADFGMAKFLGREFTQVLTTMRGTIGYLAPEWISGTVITSKVDVYSYGMVLLEIISGTRNSSKEFATRDDYEYFPLLVAHKLLDGNAGSLVDQNLHGDVDLEQVERAFRVACWCIQDNELDRPTMSEVVQYLEGLLEVGIPPVPRLLQAIAGNPYSNMQAMRFIIFFLMPLHHVILGLLLLHSQHTPASSTVTDTVSPGHALVGSARLVSNNSKFALGFFKSSSYTNHNSYLGIWFNKVPKLTPLWTANGENPVMDPTSPQLSISGDGNLAILDEATKFIIWSTHAKITTNDTTIAVLLNNGNLVLRSSSNSSIIFWQSFDYPTDTLFSGAKIGWDKATGLNRRLVSRKNLIDQAPGIYSLELGLNGDGHLLWNSTVAYWSSGDWKGHYFGQLPEMTGSFMPNFTFFHNDQEAYFIYTLSDETTMMHAGIDVYGRGLVGIWLEELQDWFIYYRQPVVNCDVYAICGPFTICNDNKDPFCDCMKGYSIRSPKDWELDDRTGGCMRNTPLSCGAGKDRTGLTDKFYPVQSIRLPHNAENLQAPTSREECSQVCLSNCSCTAYSYGNGGCSIWHDELYNVKQLSDASPNGDEGVLYIRLAAKELQNSQRKMSGKIIGVAIGASIGVLFLMILLLIVWKSKGKWFACTQEKPEDGIGITAFRYTDLQRATKNFSNKLGGGSFGSVFKGYLNDSTIAVKMLDGARQGEKQFRAEVNSIGIIQHINLVKLIGFCCEGDNRLLVYEYMPNCSLDVCLFEANDIVLDWTTRYQIAIGVARGLACLHDSCRDCIIHCDIKPENILLDVSYMPKIADFGMAKMLGREFSRAMTTMRGTIGYIAPEWISGTVVTSKVDVYSYGMVLFESYQEGGTEVMNISWMVIIPSTFPCKLHASFSKERLDVLWMPIWKVMLTSWRLKELAKLHVGAFKITNLIGQQWPRWYSPLKVYLSSTCLHCQDY</sequence>
<evidence type="ECO:0000256" key="17">
    <source>
        <dbReference type="SAM" id="SignalP"/>
    </source>
</evidence>
<feature type="binding site" evidence="15">
    <location>
        <position position="1335"/>
    </location>
    <ligand>
        <name>ATP</name>
        <dbReference type="ChEBI" id="CHEBI:30616"/>
    </ligand>
</feature>
<dbReference type="PROSITE" id="PS00107">
    <property type="entry name" value="PROTEIN_KINASE_ATP"/>
    <property type="match status" value="2"/>
</dbReference>
<accession>A0A0E0H0P0</accession>
<feature type="domain" description="Bulb-type lectin" evidence="19">
    <location>
        <begin position="23"/>
        <end position="151"/>
    </location>
</feature>
<dbReference type="Proteomes" id="UP000006591">
    <property type="component" value="Chromosome 4"/>
</dbReference>
<evidence type="ECO:0000256" key="8">
    <source>
        <dbReference type="ARBA" id="ARBA00022840"/>
    </source>
</evidence>
<dbReference type="PANTHER" id="PTHR47974:SF19">
    <property type="entry name" value="RECEPTOR-LIKE SERINE_THREONINE-PROTEIN KINASE"/>
    <property type="match status" value="1"/>
</dbReference>
<dbReference type="InterPro" id="IPR001480">
    <property type="entry name" value="Bulb-type_lectin_dom"/>
</dbReference>
<dbReference type="PROSITE" id="PS00108">
    <property type="entry name" value="PROTEIN_KINASE_ST"/>
    <property type="match status" value="2"/>
</dbReference>
<dbReference type="FunFam" id="2.90.10.10:FF:000002">
    <property type="entry name" value="Serine/threonine-protein kinase"/>
    <property type="match status" value="2"/>
</dbReference>
<dbReference type="SMART" id="SM00220">
    <property type="entry name" value="S_TKc"/>
    <property type="match status" value="2"/>
</dbReference>
<feature type="chain" id="PRO_5002360948" description="non-specific serine/threonine protein kinase" evidence="17">
    <location>
        <begin position="21"/>
        <end position="1592"/>
    </location>
</feature>
<dbReference type="EC" id="2.7.11.1" evidence="2"/>
<evidence type="ECO:0000256" key="12">
    <source>
        <dbReference type="ARBA" id="ARBA00023170"/>
    </source>
</evidence>
<dbReference type="CDD" id="cd00028">
    <property type="entry name" value="B_lectin"/>
    <property type="match status" value="2"/>
</dbReference>
<name>A0A0E0H0P0_ORYNI</name>
<dbReference type="Gene3D" id="3.30.200.20">
    <property type="entry name" value="Phosphorylase Kinase, domain 1"/>
    <property type="match status" value="2"/>
</dbReference>
<feature type="domain" description="Protein kinase" evidence="18">
    <location>
        <begin position="1308"/>
        <end position="1592"/>
    </location>
</feature>
<dbReference type="SUPFAM" id="SSF51110">
    <property type="entry name" value="alpha-D-mannose-specific plant lectins"/>
    <property type="match status" value="2"/>
</dbReference>
<feature type="domain" description="Protein kinase" evidence="18">
    <location>
        <begin position="503"/>
        <end position="777"/>
    </location>
</feature>
<organism evidence="21">
    <name type="scientific">Oryza nivara</name>
    <name type="common">Indian wild rice</name>
    <name type="synonym">Oryza sativa f. spontanea</name>
    <dbReference type="NCBI Taxonomy" id="4536"/>
    <lineage>
        <taxon>Eukaryota</taxon>
        <taxon>Viridiplantae</taxon>
        <taxon>Streptophyta</taxon>
        <taxon>Embryophyta</taxon>
        <taxon>Tracheophyta</taxon>
        <taxon>Spermatophyta</taxon>
        <taxon>Magnoliopsida</taxon>
        <taxon>Liliopsida</taxon>
        <taxon>Poales</taxon>
        <taxon>Poaceae</taxon>
        <taxon>BOP clade</taxon>
        <taxon>Oryzoideae</taxon>
        <taxon>Oryzeae</taxon>
        <taxon>Oryzinae</taxon>
        <taxon>Oryza</taxon>
    </lineage>
</organism>
<dbReference type="CDD" id="cd01098">
    <property type="entry name" value="PAN_AP_plant"/>
    <property type="match status" value="2"/>
</dbReference>
<dbReference type="SMART" id="SM00108">
    <property type="entry name" value="B_lectin"/>
    <property type="match status" value="2"/>
</dbReference>
<dbReference type="GO" id="GO:0048544">
    <property type="term" value="P:recognition of pollen"/>
    <property type="evidence" value="ECO:0007669"/>
    <property type="project" value="InterPro"/>
</dbReference>
<keyword evidence="4 16" id="KW-0812">Transmembrane</keyword>
<reference evidence="21" key="1">
    <citation type="submission" date="2015-04" db="UniProtKB">
        <authorList>
            <consortium name="EnsemblPlants"/>
        </authorList>
    </citation>
    <scope>IDENTIFICATION</scope>
    <source>
        <strain evidence="21">SL10</strain>
    </source>
</reference>
<protein>
    <recommendedName>
        <fullName evidence="2">non-specific serine/threonine protein kinase</fullName>
        <ecNumber evidence="2">2.7.11.1</ecNumber>
    </recommendedName>
</protein>
<evidence type="ECO:0000259" key="19">
    <source>
        <dbReference type="PROSITE" id="PS50927"/>
    </source>
</evidence>
<evidence type="ECO:0000256" key="10">
    <source>
        <dbReference type="ARBA" id="ARBA00023136"/>
    </source>
</evidence>
<keyword evidence="8 15" id="KW-0067">ATP-binding</keyword>
<dbReference type="EnsemblPlants" id="ONIVA04G10420.2">
    <property type="protein sequence ID" value="ONIVA04G10420.2"/>
    <property type="gene ID" value="ONIVA04G10420"/>
</dbReference>
<dbReference type="InterPro" id="IPR000858">
    <property type="entry name" value="S_locus_glycoprot_dom"/>
</dbReference>
<keyword evidence="11" id="KW-1015">Disulfide bond</keyword>
<evidence type="ECO:0000256" key="3">
    <source>
        <dbReference type="ARBA" id="ARBA00022679"/>
    </source>
</evidence>
<keyword evidence="12" id="KW-0675">Receptor</keyword>
<comment type="catalytic activity">
    <reaction evidence="14">
        <text>L-seryl-[protein] + ATP = O-phospho-L-seryl-[protein] + ADP + H(+)</text>
        <dbReference type="Rhea" id="RHEA:17989"/>
        <dbReference type="Rhea" id="RHEA-COMP:9863"/>
        <dbReference type="Rhea" id="RHEA-COMP:11604"/>
        <dbReference type="ChEBI" id="CHEBI:15378"/>
        <dbReference type="ChEBI" id="CHEBI:29999"/>
        <dbReference type="ChEBI" id="CHEBI:30616"/>
        <dbReference type="ChEBI" id="CHEBI:83421"/>
        <dbReference type="ChEBI" id="CHEBI:456216"/>
        <dbReference type="EC" id="2.7.11.1"/>
    </reaction>
</comment>
<keyword evidence="9 16" id="KW-1133">Transmembrane helix</keyword>
<dbReference type="InterPro" id="IPR003609">
    <property type="entry name" value="Pan_app"/>
</dbReference>
<dbReference type="Gene3D" id="1.10.510.10">
    <property type="entry name" value="Transferase(Phosphotransferase) domain 1"/>
    <property type="match status" value="2"/>
</dbReference>
<feature type="binding site" evidence="15">
    <location>
        <position position="531"/>
    </location>
    <ligand>
        <name>ATP</name>
        <dbReference type="ChEBI" id="CHEBI:30616"/>
    </ligand>
</feature>
<dbReference type="STRING" id="4536.A0A0E0H0P0"/>
<dbReference type="PROSITE" id="PS50927">
    <property type="entry name" value="BULB_LECTIN"/>
    <property type="match status" value="2"/>
</dbReference>
<dbReference type="Pfam" id="PF08276">
    <property type="entry name" value="PAN_2"/>
    <property type="match status" value="2"/>
</dbReference>
<feature type="transmembrane region" description="Helical" evidence="16">
    <location>
        <begin position="1253"/>
        <end position="1275"/>
    </location>
</feature>
<evidence type="ECO:0000256" key="1">
    <source>
        <dbReference type="ARBA" id="ARBA00004479"/>
    </source>
</evidence>
<feature type="domain" description="Apple" evidence="20">
    <location>
        <begin position="345"/>
        <end position="432"/>
    </location>
</feature>
<dbReference type="SUPFAM" id="SSF56112">
    <property type="entry name" value="Protein kinase-like (PK-like)"/>
    <property type="match status" value="2"/>
</dbReference>
<reference evidence="21" key="2">
    <citation type="submission" date="2018-04" db="EMBL/GenBank/DDBJ databases">
        <title>OnivRS2 (Oryza nivara Reference Sequence Version 2).</title>
        <authorList>
            <person name="Zhang J."/>
            <person name="Kudrna D."/>
            <person name="Lee S."/>
            <person name="Talag J."/>
            <person name="Rajasekar S."/>
            <person name="Welchert J."/>
            <person name="Hsing Y.-I."/>
            <person name="Wing R.A."/>
        </authorList>
    </citation>
    <scope>NUCLEOTIDE SEQUENCE [LARGE SCALE GENOMIC DNA]</scope>
    <source>
        <strain evidence="21">SL10</strain>
    </source>
</reference>
<dbReference type="InterPro" id="IPR017441">
    <property type="entry name" value="Protein_kinase_ATP_BS"/>
</dbReference>
<evidence type="ECO:0000256" key="2">
    <source>
        <dbReference type="ARBA" id="ARBA00012513"/>
    </source>
</evidence>
<comment type="subcellular location">
    <subcellularLocation>
        <location evidence="1">Membrane</location>
        <topology evidence="1">Single-pass type I membrane protein</topology>
    </subcellularLocation>
</comment>
<keyword evidence="5 17" id="KW-0732">Signal</keyword>
<dbReference type="PROSITE" id="PS50948">
    <property type="entry name" value="PAN"/>
    <property type="match status" value="2"/>
</dbReference>
<dbReference type="GO" id="GO:0005524">
    <property type="term" value="F:ATP binding"/>
    <property type="evidence" value="ECO:0007669"/>
    <property type="project" value="UniProtKB-UniRule"/>
</dbReference>
<dbReference type="HOGENOM" id="CLU_000288_178_5_1"/>
<evidence type="ECO:0000313" key="21">
    <source>
        <dbReference type="EnsemblPlants" id="ONIVA04G10420.2"/>
    </source>
</evidence>
<dbReference type="Gramene" id="ONIVA04G10420.2">
    <property type="protein sequence ID" value="ONIVA04G10420.2"/>
    <property type="gene ID" value="ONIVA04G10420"/>
</dbReference>
<evidence type="ECO:0000256" key="6">
    <source>
        <dbReference type="ARBA" id="ARBA00022741"/>
    </source>
</evidence>
<dbReference type="SMART" id="SM00473">
    <property type="entry name" value="PAN_AP"/>
    <property type="match status" value="2"/>
</dbReference>
<evidence type="ECO:0000256" key="11">
    <source>
        <dbReference type="ARBA" id="ARBA00023157"/>
    </source>
</evidence>
<evidence type="ECO:0000256" key="14">
    <source>
        <dbReference type="ARBA" id="ARBA00048679"/>
    </source>
</evidence>
<dbReference type="Pfam" id="PF00954">
    <property type="entry name" value="S_locus_glycop"/>
    <property type="match status" value="2"/>
</dbReference>
<evidence type="ECO:0000256" key="15">
    <source>
        <dbReference type="PROSITE-ProRule" id="PRU10141"/>
    </source>
</evidence>
<keyword evidence="6 15" id="KW-0547">Nucleotide-binding</keyword>
<dbReference type="InterPro" id="IPR011009">
    <property type="entry name" value="Kinase-like_dom_sf"/>
</dbReference>
<dbReference type="GO" id="GO:0004674">
    <property type="term" value="F:protein serine/threonine kinase activity"/>
    <property type="evidence" value="ECO:0007669"/>
    <property type="project" value="UniProtKB-EC"/>
</dbReference>
<dbReference type="CDD" id="cd14066">
    <property type="entry name" value="STKc_IRAK"/>
    <property type="match status" value="1"/>
</dbReference>
<dbReference type="GO" id="GO:0016020">
    <property type="term" value="C:membrane"/>
    <property type="evidence" value="ECO:0007669"/>
    <property type="project" value="UniProtKB-SubCell"/>
</dbReference>
<keyword evidence="7" id="KW-0418">Kinase</keyword>